<gene>
    <name evidence="1" type="ORF">M9H77_25519</name>
</gene>
<accession>A0ACC0A7H7</accession>
<organism evidence="1 2">
    <name type="scientific">Catharanthus roseus</name>
    <name type="common">Madagascar periwinkle</name>
    <name type="synonym">Vinca rosea</name>
    <dbReference type="NCBI Taxonomy" id="4058"/>
    <lineage>
        <taxon>Eukaryota</taxon>
        <taxon>Viridiplantae</taxon>
        <taxon>Streptophyta</taxon>
        <taxon>Embryophyta</taxon>
        <taxon>Tracheophyta</taxon>
        <taxon>Spermatophyta</taxon>
        <taxon>Magnoliopsida</taxon>
        <taxon>eudicotyledons</taxon>
        <taxon>Gunneridae</taxon>
        <taxon>Pentapetalae</taxon>
        <taxon>asterids</taxon>
        <taxon>lamiids</taxon>
        <taxon>Gentianales</taxon>
        <taxon>Apocynaceae</taxon>
        <taxon>Rauvolfioideae</taxon>
        <taxon>Vinceae</taxon>
        <taxon>Catharanthinae</taxon>
        <taxon>Catharanthus</taxon>
    </lineage>
</organism>
<dbReference type="EMBL" id="CM044706">
    <property type="protein sequence ID" value="KAI5656726.1"/>
    <property type="molecule type" value="Genomic_DNA"/>
</dbReference>
<keyword evidence="2" id="KW-1185">Reference proteome</keyword>
<protein>
    <submittedName>
        <fullName evidence="1">Uncharacterized protein</fullName>
    </submittedName>
</protein>
<evidence type="ECO:0000313" key="1">
    <source>
        <dbReference type="EMBL" id="KAI5656726.1"/>
    </source>
</evidence>
<sequence>MEEVPAHEHPGPIVPDVLSRQHEHRSGLIWSGDHETYFTDLQCRRFGRNLFQCYSTALGRLVKKEPLEAWIMRALTGSKTDDDLILCARGFIFLLIGEHMLFDFSGNLVHIAVRKWSISVGREYRVLKSMIDTWTARCYHHSDDNYC</sequence>
<proteinExistence type="predicted"/>
<reference evidence="2" key="1">
    <citation type="journal article" date="2023" name="Nat. Plants">
        <title>Single-cell RNA sequencing provides a high-resolution roadmap for understanding the multicellular compartmentation of specialized metabolism.</title>
        <authorList>
            <person name="Sun S."/>
            <person name="Shen X."/>
            <person name="Li Y."/>
            <person name="Li Y."/>
            <person name="Wang S."/>
            <person name="Li R."/>
            <person name="Zhang H."/>
            <person name="Shen G."/>
            <person name="Guo B."/>
            <person name="Wei J."/>
            <person name="Xu J."/>
            <person name="St-Pierre B."/>
            <person name="Chen S."/>
            <person name="Sun C."/>
        </authorList>
    </citation>
    <scope>NUCLEOTIDE SEQUENCE [LARGE SCALE GENOMIC DNA]</scope>
</reference>
<name>A0ACC0A7H7_CATRO</name>
<comment type="caution">
    <text evidence="1">The sequence shown here is derived from an EMBL/GenBank/DDBJ whole genome shotgun (WGS) entry which is preliminary data.</text>
</comment>
<evidence type="ECO:0000313" key="2">
    <source>
        <dbReference type="Proteomes" id="UP001060085"/>
    </source>
</evidence>
<dbReference type="Proteomes" id="UP001060085">
    <property type="component" value="Linkage Group LG06"/>
</dbReference>